<gene>
    <name evidence="1" type="ORF">CUMW_204520</name>
</gene>
<dbReference type="EMBL" id="BDQV01000244">
    <property type="protein sequence ID" value="GAY60757.1"/>
    <property type="molecule type" value="Genomic_DNA"/>
</dbReference>
<protein>
    <submittedName>
        <fullName evidence="1">Uncharacterized protein</fullName>
    </submittedName>
</protein>
<sequence length="150" mass="17223">MILLIGAFEKLANHKFLLNGFHSSSFLFKPAYIPRRELPKLNAFGLSLLPGSVLKLLKDKVKELCLIDKNAREKRLTANVGEEVFEFIREDALFTKRIFEEHMRFRKVAFIILARHQIVLLQFGVKITCLKVGECLKKARGSKSLINLQP</sequence>
<comment type="caution">
    <text evidence="1">The sequence shown here is derived from an EMBL/GenBank/DDBJ whole genome shotgun (WGS) entry which is preliminary data.</text>
</comment>
<name>A0A2H5Q7Z1_CITUN</name>
<dbReference type="AlphaFoldDB" id="A0A2H5Q7Z1"/>
<proteinExistence type="predicted"/>
<organism evidence="1 2">
    <name type="scientific">Citrus unshiu</name>
    <name type="common">Satsuma mandarin</name>
    <name type="synonym">Citrus nobilis var. unshiu</name>
    <dbReference type="NCBI Taxonomy" id="55188"/>
    <lineage>
        <taxon>Eukaryota</taxon>
        <taxon>Viridiplantae</taxon>
        <taxon>Streptophyta</taxon>
        <taxon>Embryophyta</taxon>
        <taxon>Tracheophyta</taxon>
        <taxon>Spermatophyta</taxon>
        <taxon>Magnoliopsida</taxon>
        <taxon>eudicotyledons</taxon>
        <taxon>Gunneridae</taxon>
        <taxon>Pentapetalae</taxon>
        <taxon>rosids</taxon>
        <taxon>malvids</taxon>
        <taxon>Sapindales</taxon>
        <taxon>Rutaceae</taxon>
        <taxon>Aurantioideae</taxon>
        <taxon>Citrus</taxon>
    </lineage>
</organism>
<evidence type="ECO:0000313" key="2">
    <source>
        <dbReference type="Proteomes" id="UP000236630"/>
    </source>
</evidence>
<reference evidence="1 2" key="1">
    <citation type="journal article" date="2017" name="Front. Genet.">
        <title>Draft sequencing of the heterozygous diploid genome of Satsuma (Citrus unshiu Marc.) using a hybrid assembly approach.</title>
        <authorList>
            <person name="Shimizu T."/>
            <person name="Tanizawa Y."/>
            <person name="Mochizuki T."/>
            <person name="Nagasaki H."/>
            <person name="Yoshioka T."/>
            <person name="Toyoda A."/>
            <person name="Fujiyama A."/>
            <person name="Kaminuma E."/>
            <person name="Nakamura Y."/>
        </authorList>
    </citation>
    <scope>NUCLEOTIDE SEQUENCE [LARGE SCALE GENOMIC DNA]</scope>
    <source>
        <strain evidence="2">cv. Miyagawa wase</strain>
    </source>
</reference>
<evidence type="ECO:0000313" key="1">
    <source>
        <dbReference type="EMBL" id="GAY60757.1"/>
    </source>
</evidence>
<dbReference type="Proteomes" id="UP000236630">
    <property type="component" value="Unassembled WGS sequence"/>
</dbReference>
<keyword evidence="2" id="KW-1185">Reference proteome</keyword>
<accession>A0A2H5Q7Z1</accession>